<dbReference type="EMBL" id="ARYN01000034">
    <property type="protein sequence ID" value="ORL43598.1"/>
    <property type="molecule type" value="Genomic_DNA"/>
</dbReference>
<gene>
    <name evidence="1" type="ORF">IIF7_20051</name>
</gene>
<name>A0A1Y1SXX9_9FLAO</name>
<dbReference type="Pfam" id="PF13595">
    <property type="entry name" value="DUF4138"/>
    <property type="match status" value="1"/>
</dbReference>
<comment type="caution">
    <text evidence="1">The sequence shown here is derived from an EMBL/GenBank/DDBJ whole genome shotgun (WGS) entry which is preliminary data.</text>
</comment>
<proteinExistence type="predicted"/>
<keyword evidence="2" id="KW-1185">Reference proteome</keyword>
<dbReference type="STRING" id="1185767.IIF7_20051"/>
<dbReference type="AlphaFoldDB" id="A0A1Y1SXX9"/>
<reference evidence="1 2" key="1">
    <citation type="submission" date="2013-04" db="EMBL/GenBank/DDBJ databases">
        <title>Zunongwangia sp. 22II14-10F7 Genome Sequencing.</title>
        <authorList>
            <person name="Lai Q."/>
            <person name="Shao Z."/>
        </authorList>
    </citation>
    <scope>NUCLEOTIDE SEQUENCE [LARGE SCALE GENOMIC DNA]</scope>
    <source>
        <strain evidence="1 2">22II14-10F7</strain>
    </source>
</reference>
<dbReference type="InterPro" id="IPR022298">
    <property type="entry name" value="Conjug_transposon_TraN"/>
</dbReference>
<evidence type="ECO:0000313" key="2">
    <source>
        <dbReference type="Proteomes" id="UP000192746"/>
    </source>
</evidence>
<accession>A0A1Y1SXX9</accession>
<dbReference type="Proteomes" id="UP000192746">
    <property type="component" value="Unassembled WGS sequence"/>
</dbReference>
<evidence type="ECO:0000313" key="1">
    <source>
        <dbReference type="EMBL" id="ORL43598.1"/>
    </source>
</evidence>
<organism evidence="1 2">
    <name type="scientific">Zunongwangia atlantica 22II14-10F7</name>
    <dbReference type="NCBI Taxonomy" id="1185767"/>
    <lineage>
        <taxon>Bacteria</taxon>
        <taxon>Pseudomonadati</taxon>
        <taxon>Bacteroidota</taxon>
        <taxon>Flavobacteriia</taxon>
        <taxon>Flavobacteriales</taxon>
        <taxon>Flavobacteriaceae</taxon>
        <taxon>Zunongwangia</taxon>
    </lineage>
</organism>
<dbReference type="OrthoDB" id="1451423at2"/>
<sequence>MNSSLFVNTHSQSSLFYFMLVFVHLFGGKICAQQVQASPDTLYANENMQIALFFPAPIQQAITGAPRMSFTYNKDHPQKLGLLKAQPGEPSNLLVVDQDNNIYSFVLEYQKELSVLNYRFFERDAIFKLKATPSDREFAGHHVFDYNANKTYVESFATYLFQRNLPVLKRKRHQKIKILVYQIQFYKEYAYLIMELTNSSNVSFLPGEISASLQLKKQGKKHTMQRQDLGIMHRLNIPDIVKPGESKRFMIILPKFTIPKKWMLDISLKEKKGRRHLQVTSNKL</sequence>
<protein>
    <submittedName>
        <fullName evidence="1">Conjugate transposon protein</fullName>
    </submittedName>
</protein>
<dbReference type="RefSeq" id="WP_084843467.1">
    <property type="nucleotide sequence ID" value="NZ_JBHSYH010000039.1"/>
</dbReference>